<feature type="chain" id="PRO_5040854948" evidence="2">
    <location>
        <begin position="22"/>
        <end position="371"/>
    </location>
</feature>
<feature type="compositionally biased region" description="Low complexity" evidence="1">
    <location>
        <begin position="79"/>
        <end position="98"/>
    </location>
</feature>
<sequence>MNKRLFLATTAAIAIATSAFAQSSPGTSSSNPSATQHQQDSTSTTPPSSSASTPSSASSGSQTSPSTNSAQTQSPSSTGQTAAGQSSNSGSGTNTTQAPASNNSTNVAQPNQPSNQSTTPSNQAQTNSPSSTNNQTQSANPPSSNTNQAQSPSGSGSTNAAQQPNNQQNAADRSSNTNVNASVNINDQQRTRITASISHLNVQPLTNVNFSLSVGTVVPRDVRLQPLPAEVIEIVPQYRGYNFVLVKDEIVIVEPSTYKIVTVLPYSGRSTASAPARTEQRKVTFSDRDREVIRKHAKARPVEREKQVTTGSSVRTEIRTGERVPEGVEIEAFPEEVYRDAPTLREYRYINRDSRTYIVEPRERRVIEEID</sequence>
<evidence type="ECO:0000313" key="3">
    <source>
        <dbReference type="EMBL" id="MCG2632584.1"/>
    </source>
</evidence>
<gene>
    <name evidence="3" type="ORF">L6654_38930</name>
</gene>
<dbReference type="Gene3D" id="3.10.450.160">
    <property type="entry name" value="inner membrane protein cigr"/>
    <property type="match status" value="1"/>
</dbReference>
<feature type="compositionally biased region" description="Low complexity" evidence="1">
    <location>
        <begin position="120"/>
        <end position="141"/>
    </location>
</feature>
<feature type="compositionally biased region" description="Polar residues" evidence="1">
    <location>
        <begin position="142"/>
        <end position="158"/>
    </location>
</feature>
<keyword evidence="2" id="KW-0732">Signal</keyword>
<feature type="region of interest" description="Disordered" evidence="1">
    <location>
        <begin position="19"/>
        <end position="178"/>
    </location>
</feature>
<dbReference type="AlphaFoldDB" id="A0A9X1RH47"/>
<feature type="compositionally biased region" description="Polar residues" evidence="1">
    <location>
        <begin position="99"/>
        <end position="119"/>
    </location>
</feature>
<dbReference type="Proteomes" id="UP001139054">
    <property type="component" value="Unassembled WGS sequence"/>
</dbReference>
<dbReference type="InterPro" id="IPR009642">
    <property type="entry name" value="DUF1236"/>
</dbReference>
<dbReference type="EMBL" id="JAKLTY010000044">
    <property type="protein sequence ID" value="MCG2632584.1"/>
    <property type="molecule type" value="Genomic_DNA"/>
</dbReference>
<feature type="compositionally biased region" description="Low complexity" evidence="1">
    <location>
        <begin position="19"/>
        <end position="70"/>
    </location>
</feature>
<accession>A0A9X1RH47</accession>
<proteinExistence type="predicted"/>
<comment type="caution">
    <text evidence="3">The sequence shown here is derived from an EMBL/GenBank/DDBJ whole genome shotgun (WGS) entry which is preliminary data.</text>
</comment>
<protein>
    <submittedName>
        <fullName evidence="3">DUF1236 domain-containing protein</fullName>
    </submittedName>
</protein>
<evidence type="ECO:0000313" key="4">
    <source>
        <dbReference type="Proteomes" id="UP001139054"/>
    </source>
</evidence>
<evidence type="ECO:0000256" key="1">
    <source>
        <dbReference type="SAM" id="MobiDB-lite"/>
    </source>
</evidence>
<reference evidence="3" key="1">
    <citation type="submission" date="2022-01" db="EMBL/GenBank/DDBJ databases">
        <title>Genome sequnece data of strain Bradyrhizobium sp. nov.</title>
        <authorList>
            <person name="Zhang J."/>
        </authorList>
    </citation>
    <scope>NUCLEOTIDE SEQUENCE</scope>
    <source>
        <strain evidence="3">WYCCWR 13023</strain>
    </source>
</reference>
<organism evidence="3 4">
    <name type="scientific">Bradyrhizobium zhengyangense</name>
    <dbReference type="NCBI Taxonomy" id="2911009"/>
    <lineage>
        <taxon>Bacteria</taxon>
        <taxon>Pseudomonadati</taxon>
        <taxon>Pseudomonadota</taxon>
        <taxon>Alphaproteobacteria</taxon>
        <taxon>Hyphomicrobiales</taxon>
        <taxon>Nitrobacteraceae</taxon>
        <taxon>Bradyrhizobium</taxon>
    </lineage>
</organism>
<feature type="signal peptide" evidence="2">
    <location>
        <begin position="1"/>
        <end position="21"/>
    </location>
</feature>
<evidence type="ECO:0000256" key="2">
    <source>
        <dbReference type="SAM" id="SignalP"/>
    </source>
</evidence>
<dbReference type="Pfam" id="PF06823">
    <property type="entry name" value="DUF1236"/>
    <property type="match status" value="2"/>
</dbReference>
<name>A0A9X1RH47_9BRAD</name>
<dbReference type="RefSeq" id="WP_237892000.1">
    <property type="nucleotide sequence ID" value="NZ_JAKLTY010000044.1"/>
</dbReference>
<feature type="compositionally biased region" description="Low complexity" evidence="1">
    <location>
        <begin position="159"/>
        <end position="171"/>
    </location>
</feature>